<name>A0A7C5YSN8_9CREN</name>
<dbReference type="GO" id="GO:0046961">
    <property type="term" value="F:proton-transporting ATPase activity, rotational mechanism"/>
    <property type="evidence" value="ECO:0007669"/>
    <property type="project" value="InterPro"/>
</dbReference>
<evidence type="ECO:0000256" key="2">
    <source>
        <dbReference type="ARBA" id="ARBA00022448"/>
    </source>
</evidence>
<reference evidence="9" key="1">
    <citation type="journal article" date="2020" name="mSystems">
        <title>Genome- and Community-Level Interaction Insights into Carbon Utilization and Element Cycling Functions of Hydrothermarchaeota in Hydrothermal Sediment.</title>
        <authorList>
            <person name="Zhou Z."/>
            <person name="Liu Y."/>
            <person name="Xu W."/>
            <person name="Pan J."/>
            <person name="Luo Z.H."/>
            <person name="Li M."/>
        </authorList>
    </citation>
    <scope>NUCLEOTIDE SEQUENCE [LARGE SCALE GENOMIC DNA]</scope>
    <source>
        <strain evidence="9">SpSt-1</strain>
    </source>
</reference>
<keyword evidence="4" id="KW-0375">Hydrogen ion transport</keyword>
<evidence type="ECO:0000313" key="9">
    <source>
        <dbReference type="EMBL" id="HHR96090.1"/>
    </source>
</evidence>
<organism evidence="9">
    <name type="scientific">Ignisphaera aggregans</name>
    <dbReference type="NCBI Taxonomy" id="334771"/>
    <lineage>
        <taxon>Archaea</taxon>
        <taxon>Thermoproteota</taxon>
        <taxon>Thermoprotei</taxon>
        <taxon>Desulfurococcales</taxon>
        <taxon>Desulfurococcaceae</taxon>
        <taxon>Ignisphaera</taxon>
    </lineage>
</organism>
<sequence>MESLENLKKTVLEKAFKDAENRIGRAEEEARRIIEEAIKLKKNRIDDEKRRIEGELNYDAKIAEARLNARLIIHDIKDKIVKEIEKNVTDLLTSLDKEKRSESIFKLLDETLQYIFNNYGNVDQITVKVSEKDFDLSKQLKEYIKNKYNINTIYVEPAKILGGVIVEIANGFISIDNSYDSRLLIIL</sequence>
<accession>A0A7C5YSN8</accession>
<evidence type="ECO:0000256" key="1">
    <source>
        <dbReference type="ARBA" id="ARBA00005901"/>
    </source>
</evidence>
<keyword evidence="7" id="KW-0066">ATP synthesis</keyword>
<dbReference type="AlphaFoldDB" id="A0A7C5YSN8"/>
<evidence type="ECO:0000256" key="6">
    <source>
        <dbReference type="ARBA" id="ARBA00023136"/>
    </source>
</evidence>
<dbReference type="GO" id="GO:0033178">
    <property type="term" value="C:proton-transporting two-sector ATPase complex, catalytic domain"/>
    <property type="evidence" value="ECO:0007669"/>
    <property type="project" value="InterPro"/>
</dbReference>
<keyword evidence="6" id="KW-0472">Membrane</keyword>
<dbReference type="EMBL" id="DRUB01000084">
    <property type="protein sequence ID" value="HHR96090.1"/>
    <property type="molecule type" value="Genomic_DNA"/>
</dbReference>
<dbReference type="GO" id="GO:0006754">
    <property type="term" value="P:ATP biosynthetic process"/>
    <property type="evidence" value="ECO:0007669"/>
    <property type="project" value="UniProtKB-KW"/>
</dbReference>
<keyword evidence="8" id="KW-0175">Coiled coil</keyword>
<gene>
    <name evidence="9" type="ORF">ENL47_04590</name>
</gene>
<dbReference type="SUPFAM" id="SSF160527">
    <property type="entry name" value="V-type ATPase subunit E-like"/>
    <property type="match status" value="1"/>
</dbReference>
<dbReference type="Gene3D" id="3.30.2320.30">
    <property type="entry name" value="ATP synthase, E subunit, C-terminal"/>
    <property type="match status" value="1"/>
</dbReference>
<dbReference type="Pfam" id="PF01991">
    <property type="entry name" value="vATP-synt_E"/>
    <property type="match status" value="1"/>
</dbReference>
<evidence type="ECO:0000256" key="7">
    <source>
        <dbReference type="ARBA" id="ARBA00023310"/>
    </source>
</evidence>
<keyword evidence="2" id="KW-0813">Transport</keyword>
<dbReference type="InterPro" id="IPR038495">
    <property type="entry name" value="ATPase_E_C"/>
</dbReference>
<dbReference type="InterPro" id="IPR002842">
    <property type="entry name" value="ATPase_V1_Esu"/>
</dbReference>
<keyword evidence="3" id="KW-1003">Cell membrane</keyword>
<comment type="caution">
    <text evidence="9">The sequence shown here is derived from an EMBL/GenBank/DDBJ whole genome shotgun (WGS) entry which is preliminary data.</text>
</comment>
<protein>
    <submittedName>
        <fullName evidence="9">Uncharacterized protein</fullName>
    </submittedName>
</protein>
<comment type="similarity">
    <text evidence="1">Belongs to the V-ATPase E subunit family.</text>
</comment>
<evidence type="ECO:0000256" key="4">
    <source>
        <dbReference type="ARBA" id="ARBA00022781"/>
    </source>
</evidence>
<keyword evidence="5" id="KW-0406">Ion transport</keyword>
<proteinExistence type="inferred from homology"/>
<evidence type="ECO:0000256" key="5">
    <source>
        <dbReference type="ARBA" id="ARBA00023065"/>
    </source>
</evidence>
<evidence type="ECO:0000256" key="8">
    <source>
        <dbReference type="SAM" id="Coils"/>
    </source>
</evidence>
<feature type="coiled-coil region" evidence="8">
    <location>
        <begin position="9"/>
        <end position="51"/>
    </location>
</feature>
<evidence type="ECO:0000256" key="3">
    <source>
        <dbReference type="ARBA" id="ARBA00022475"/>
    </source>
</evidence>